<dbReference type="GeneID" id="117678796"/>
<evidence type="ECO:0000313" key="1">
    <source>
        <dbReference type="Proteomes" id="UP001652622"/>
    </source>
</evidence>
<name>A0ABM3YSP8_PANGU</name>
<organism evidence="1 2">
    <name type="scientific">Pantherophis guttatus</name>
    <name type="common">Corn snake</name>
    <name type="synonym">Elaphe guttata</name>
    <dbReference type="NCBI Taxonomy" id="94885"/>
    <lineage>
        <taxon>Eukaryota</taxon>
        <taxon>Metazoa</taxon>
        <taxon>Chordata</taxon>
        <taxon>Craniata</taxon>
        <taxon>Vertebrata</taxon>
        <taxon>Euteleostomi</taxon>
        <taxon>Lepidosauria</taxon>
        <taxon>Squamata</taxon>
        <taxon>Bifurcata</taxon>
        <taxon>Unidentata</taxon>
        <taxon>Episquamata</taxon>
        <taxon>Toxicofera</taxon>
        <taxon>Serpentes</taxon>
        <taxon>Colubroidea</taxon>
        <taxon>Colubridae</taxon>
        <taxon>Colubrinae</taxon>
        <taxon>Pantherophis</taxon>
    </lineage>
</organism>
<sequence>MWTLWEELKQASESPCLQSSSSVSSSICLPACLPCPFNWVAFSVDIQSVKLYKEETCQQFGEWCQAGHAHPVSYAQECHIPYFLDYKSIRRTKISKRKTRKKSFWPSCVQFLPSPTPRSTLQASQTLCAKNRPVFHGKRVMHRHFYPLLGGKVCQWWVDTGSVWILRTGSNGSGRLHLPAWTSSQMLCACAEVRTLQLQIGSEVELPQGHYIHGVCPVQCDFGMLTHTHMYKLPVSLTVLASLQACCQLPWKQRGEQ</sequence>
<keyword evidence="1" id="KW-1185">Reference proteome</keyword>
<accession>A0ABM3YSP8</accession>
<dbReference type="RefSeq" id="XP_060539147.1">
    <property type="nucleotide sequence ID" value="XM_060683164.1"/>
</dbReference>
<evidence type="ECO:0000313" key="2">
    <source>
        <dbReference type="RefSeq" id="XP_060539147.1"/>
    </source>
</evidence>
<gene>
    <name evidence="2" type="primary">LOC117678796</name>
</gene>
<reference evidence="2" key="1">
    <citation type="submission" date="2025-08" db="UniProtKB">
        <authorList>
            <consortium name="RefSeq"/>
        </authorList>
    </citation>
    <scope>IDENTIFICATION</scope>
    <source>
        <tissue evidence="2">Blood</tissue>
    </source>
</reference>
<protein>
    <submittedName>
        <fullName evidence="2">Uncharacterized protein LOC117678796 isoform X1</fullName>
    </submittedName>
</protein>
<dbReference type="Proteomes" id="UP001652622">
    <property type="component" value="Unplaced"/>
</dbReference>
<proteinExistence type="predicted"/>